<evidence type="ECO:0000256" key="12">
    <source>
        <dbReference type="SAM" id="MobiDB-lite"/>
    </source>
</evidence>
<evidence type="ECO:0000256" key="6">
    <source>
        <dbReference type="ARBA" id="ARBA00022840"/>
    </source>
</evidence>
<dbReference type="SUPFAM" id="SSF52540">
    <property type="entry name" value="P-loop containing nucleoside triphosphate hydrolases"/>
    <property type="match status" value="1"/>
</dbReference>
<evidence type="ECO:0000256" key="3">
    <source>
        <dbReference type="ARBA" id="ARBA00022475"/>
    </source>
</evidence>
<organism evidence="14 15">
    <name type="scientific">Agromyces terreus</name>
    <dbReference type="NCBI Taxonomy" id="424795"/>
    <lineage>
        <taxon>Bacteria</taxon>
        <taxon>Bacillati</taxon>
        <taxon>Actinomycetota</taxon>
        <taxon>Actinomycetes</taxon>
        <taxon>Micrococcales</taxon>
        <taxon>Microbacteriaceae</taxon>
        <taxon>Agromyces</taxon>
    </lineage>
</organism>
<dbReference type="GO" id="GO:0005886">
    <property type="term" value="C:plasma membrane"/>
    <property type="evidence" value="ECO:0007669"/>
    <property type="project" value="UniProtKB-SubCell"/>
</dbReference>
<feature type="compositionally biased region" description="Acidic residues" evidence="12">
    <location>
        <begin position="412"/>
        <end position="422"/>
    </location>
</feature>
<dbReference type="AlphaFoldDB" id="A0A9X2H360"/>
<feature type="region of interest" description="Disordered" evidence="12">
    <location>
        <begin position="356"/>
        <end position="422"/>
    </location>
</feature>
<dbReference type="Gene3D" id="3.40.50.300">
    <property type="entry name" value="P-loop containing nucleotide triphosphate hydrolases"/>
    <property type="match status" value="1"/>
</dbReference>
<dbReference type="PANTHER" id="PTHR24220">
    <property type="entry name" value="IMPORT ATP-BINDING PROTEIN"/>
    <property type="match status" value="1"/>
</dbReference>
<dbReference type="Pfam" id="PF00005">
    <property type="entry name" value="ABC_tran"/>
    <property type="match status" value="1"/>
</dbReference>
<feature type="domain" description="ABC transporter" evidence="13">
    <location>
        <begin position="2"/>
        <end position="238"/>
    </location>
</feature>
<dbReference type="GO" id="GO:0005524">
    <property type="term" value="F:ATP binding"/>
    <property type="evidence" value="ECO:0007669"/>
    <property type="project" value="UniProtKB-UniRule"/>
</dbReference>
<keyword evidence="15" id="KW-1185">Reference proteome</keyword>
<keyword evidence="3 11" id="KW-1003">Cell membrane</keyword>
<dbReference type="InterPro" id="IPR003439">
    <property type="entry name" value="ABC_transporter-like_ATP-bd"/>
</dbReference>
<feature type="compositionally biased region" description="Low complexity" evidence="12">
    <location>
        <begin position="275"/>
        <end position="286"/>
    </location>
</feature>
<proteinExistence type="inferred from homology"/>
<evidence type="ECO:0000256" key="8">
    <source>
        <dbReference type="ARBA" id="ARBA00023306"/>
    </source>
</evidence>
<dbReference type="PROSITE" id="PS00211">
    <property type="entry name" value="ABC_TRANSPORTER_1"/>
    <property type="match status" value="1"/>
</dbReference>
<feature type="compositionally biased region" description="Low complexity" evidence="12">
    <location>
        <begin position="384"/>
        <end position="393"/>
    </location>
</feature>
<comment type="function">
    <text evidence="9">Part of the ABC transporter FtsEX involved in cellular division. Has ATPase activity.</text>
</comment>
<dbReference type="EMBL" id="JAMZDY010000001">
    <property type="protein sequence ID" value="MCP2372321.1"/>
    <property type="molecule type" value="Genomic_DNA"/>
</dbReference>
<evidence type="ECO:0000256" key="10">
    <source>
        <dbReference type="ARBA" id="ARBA00063837"/>
    </source>
</evidence>
<comment type="subcellular location">
    <subcellularLocation>
        <location evidence="11">Cell membrane</location>
        <topology evidence="11">Peripheral membrane protein</topology>
        <orientation evidence="11">Cytoplasmic side</orientation>
    </subcellularLocation>
</comment>
<evidence type="ECO:0000256" key="7">
    <source>
        <dbReference type="ARBA" id="ARBA00023136"/>
    </source>
</evidence>
<dbReference type="GO" id="GO:0051301">
    <property type="term" value="P:cell division"/>
    <property type="evidence" value="ECO:0007669"/>
    <property type="project" value="UniProtKB-UniRule"/>
</dbReference>
<evidence type="ECO:0000256" key="2">
    <source>
        <dbReference type="ARBA" id="ARBA00020019"/>
    </source>
</evidence>
<dbReference type="InterPro" id="IPR017871">
    <property type="entry name" value="ABC_transporter-like_CS"/>
</dbReference>
<dbReference type="SMART" id="SM00382">
    <property type="entry name" value="AAA"/>
    <property type="match status" value="1"/>
</dbReference>
<dbReference type="NCBIfam" id="TIGR02673">
    <property type="entry name" value="FtsE"/>
    <property type="match status" value="1"/>
</dbReference>
<dbReference type="Proteomes" id="UP001139722">
    <property type="component" value="Unassembled WGS sequence"/>
</dbReference>
<keyword evidence="8 11" id="KW-0131">Cell cycle</keyword>
<dbReference type="InterPro" id="IPR003593">
    <property type="entry name" value="AAA+_ATPase"/>
</dbReference>
<gene>
    <name evidence="11" type="primary">ftsE</name>
    <name evidence="14" type="ORF">BJ978_002997</name>
</gene>
<name>A0A9X2H360_9MICO</name>
<dbReference type="InterPro" id="IPR027417">
    <property type="entry name" value="P-loop_NTPase"/>
</dbReference>
<dbReference type="InterPro" id="IPR015854">
    <property type="entry name" value="ABC_transpr_LolD-like"/>
</dbReference>
<evidence type="ECO:0000256" key="11">
    <source>
        <dbReference type="RuleBase" id="RU365094"/>
    </source>
</evidence>
<dbReference type="GO" id="GO:0022857">
    <property type="term" value="F:transmembrane transporter activity"/>
    <property type="evidence" value="ECO:0007669"/>
    <property type="project" value="TreeGrafter"/>
</dbReference>
<dbReference type="OrthoDB" id="9802264at2"/>
<dbReference type="FunFam" id="3.40.50.300:FF:000056">
    <property type="entry name" value="Cell division ATP-binding protein FtsE"/>
    <property type="match status" value="1"/>
</dbReference>
<dbReference type="RefSeq" id="WP_156997579.1">
    <property type="nucleotide sequence ID" value="NZ_BAAANU010000013.1"/>
</dbReference>
<comment type="caution">
    <text evidence="14">The sequence shown here is derived from an EMBL/GenBank/DDBJ whole genome shotgun (WGS) entry which is preliminary data.</text>
</comment>
<evidence type="ECO:0000256" key="1">
    <source>
        <dbReference type="ARBA" id="ARBA00005417"/>
    </source>
</evidence>
<keyword evidence="6 11" id="KW-0067">ATP-binding</keyword>
<sequence length="422" mass="43975">MIRFDSVTKTYPGQAKPALNDIGVEILRGEFVFLVGASGSGKSSFLRLILKEEKPSKGTIHVLGQNLGSISTRKVPYFRRDLGVVFQDFRLLRDKSVYENVAFTLRVIGKSRGYIHSAVPETLKLVGLDGKGKRMPHELSGGEQQRVAIARAIVNKPQILLADEPTGNLDPVTSAGIMTLLERINAGGTTVVMATHEAGIVNEMRRRVIELSGGDIVRDERSAGYGSVDGTLPAEDEAADVPDDMIAAAVDTAGVGSTDVDAAAAATAAAATAAANAPSEAASAKPAKTKRAARAKKRAESEAVPVVAPETEPREPVTAAAPKVTPEMMQQSQPLYVEPEASDEVTDAAAEITAAATASIDIPRGSGGADGDRAEASDGDDADTAPAAADATAHLTLAERLGLRAPGGPREGDEDQEVGPTR</sequence>
<evidence type="ECO:0000256" key="4">
    <source>
        <dbReference type="ARBA" id="ARBA00022618"/>
    </source>
</evidence>
<dbReference type="InterPro" id="IPR005286">
    <property type="entry name" value="Cell_div_FtsE"/>
</dbReference>
<evidence type="ECO:0000256" key="9">
    <source>
        <dbReference type="ARBA" id="ARBA00054718"/>
    </source>
</evidence>
<keyword evidence="4 11" id="KW-0132">Cell division</keyword>
<evidence type="ECO:0000256" key="5">
    <source>
        <dbReference type="ARBA" id="ARBA00022741"/>
    </source>
</evidence>
<protein>
    <recommendedName>
        <fullName evidence="2 11">Cell division ATP-binding protein FtsE</fullName>
    </recommendedName>
</protein>
<evidence type="ECO:0000313" key="15">
    <source>
        <dbReference type="Proteomes" id="UP001139722"/>
    </source>
</evidence>
<dbReference type="GO" id="GO:0016887">
    <property type="term" value="F:ATP hydrolysis activity"/>
    <property type="evidence" value="ECO:0007669"/>
    <property type="project" value="InterPro"/>
</dbReference>
<comment type="similarity">
    <text evidence="1 11">Belongs to the ABC transporter superfamily.</text>
</comment>
<feature type="region of interest" description="Disordered" evidence="12">
    <location>
        <begin position="275"/>
        <end position="330"/>
    </location>
</feature>
<reference evidence="14" key="1">
    <citation type="submission" date="2022-06" db="EMBL/GenBank/DDBJ databases">
        <title>Sequencing the genomes of 1000 actinobacteria strains.</title>
        <authorList>
            <person name="Klenk H.-P."/>
        </authorList>
    </citation>
    <scope>NUCLEOTIDE SEQUENCE</scope>
    <source>
        <strain evidence="14">DSM 22016</strain>
    </source>
</reference>
<comment type="subunit">
    <text evidence="10 11">Homodimer. Forms a membrane-associated complex with FtsX.</text>
</comment>
<dbReference type="PROSITE" id="PS50893">
    <property type="entry name" value="ABC_TRANSPORTER_2"/>
    <property type="match status" value="1"/>
</dbReference>
<accession>A0A9X2H360</accession>
<feature type="compositionally biased region" description="Basic residues" evidence="12">
    <location>
        <begin position="287"/>
        <end position="297"/>
    </location>
</feature>
<evidence type="ECO:0000259" key="13">
    <source>
        <dbReference type="PROSITE" id="PS50893"/>
    </source>
</evidence>
<keyword evidence="7 11" id="KW-0472">Membrane</keyword>
<evidence type="ECO:0000313" key="14">
    <source>
        <dbReference type="EMBL" id="MCP2372321.1"/>
    </source>
</evidence>
<keyword evidence="5 11" id="KW-0547">Nucleotide-binding</keyword>
<dbReference type="PANTHER" id="PTHR24220:SF470">
    <property type="entry name" value="CELL DIVISION ATP-BINDING PROTEIN FTSE"/>
    <property type="match status" value="1"/>
</dbReference>